<comment type="catalytic activity">
    <reaction evidence="10">
        <text>7,8-dihydroneopterin 3'-triphosphate + H2O = 6-carboxy-5,6,7,8-tetrahydropterin + triphosphate + acetaldehyde + 2 H(+)</text>
        <dbReference type="Rhea" id="RHEA:27966"/>
        <dbReference type="ChEBI" id="CHEBI:15343"/>
        <dbReference type="ChEBI" id="CHEBI:15377"/>
        <dbReference type="ChEBI" id="CHEBI:15378"/>
        <dbReference type="ChEBI" id="CHEBI:18036"/>
        <dbReference type="ChEBI" id="CHEBI:58462"/>
        <dbReference type="ChEBI" id="CHEBI:61032"/>
        <dbReference type="EC" id="4.1.2.50"/>
    </reaction>
</comment>
<keyword evidence="6" id="KW-0479">Metal-binding</keyword>
<sequence length="114" mass="13200">MYYVKKKLEIAGCHRLTLDYESPCTNRHGHNWLVTIYCRSKELNANGMVCDFSKIKKDIHGYLDHGDFNELLPFNPTAENIAHWICERIPECYKVVVQESESNIAAYAIDDADF</sequence>
<evidence type="ECO:0000256" key="3">
    <source>
        <dbReference type="ARBA" id="ARBA00008900"/>
    </source>
</evidence>
<evidence type="ECO:0000256" key="6">
    <source>
        <dbReference type="ARBA" id="ARBA00022723"/>
    </source>
</evidence>
<dbReference type="GO" id="GO:0046872">
    <property type="term" value="F:metal ion binding"/>
    <property type="evidence" value="ECO:0007669"/>
    <property type="project" value="UniProtKB-KW"/>
</dbReference>
<evidence type="ECO:0000256" key="4">
    <source>
        <dbReference type="ARBA" id="ARBA00012982"/>
    </source>
</evidence>
<dbReference type="Gene3D" id="3.30.479.10">
    <property type="entry name" value="6-pyruvoyl tetrahydropterin synthase/QueD"/>
    <property type="match status" value="1"/>
</dbReference>
<proteinExistence type="inferred from homology"/>
<comment type="cofactor">
    <cofactor evidence="1">
        <name>Zn(2+)</name>
        <dbReference type="ChEBI" id="CHEBI:29105"/>
    </cofactor>
</comment>
<evidence type="ECO:0000256" key="5">
    <source>
        <dbReference type="ARBA" id="ARBA00018141"/>
    </source>
</evidence>
<evidence type="ECO:0000256" key="10">
    <source>
        <dbReference type="ARBA" id="ARBA00048807"/>
    </source>
</evidence>
<evidence type="ECO:0000256" key="7">
    <source>
        <dbReference type="ARBA" id="ARBA00022833"/>
    </source>
</evidence>
<accession>A0A9D1LGF2</accession>
<reference evidence="11" key="1">
    <citation type="submission" date="2020-10" db="EMBL/GenBank/DDBJ databases">
        <authorList>
            <person name="Gilroy R."/>
        </authorList>
    </citation>
    <scope>NUCLEOTIDE SEQUENCE</scope>
    <source>
        <strain evidence="11">17073</strain>
    </source>
</reference>
<evidence type="ECO:0000256" key="1">
    <source>
        <dbReference type="ARBA" id="ARBA00001947"/>
    </source>
</evidence>
<dbReference type="EC" id="4.1.2.50" evidence="4"/>
<dbReference type="GO" id="GO:0070497">
    <property type="term" value="F:6-carboxytetrahydropterin synthase activity"/>
    <property type="evidence" value="ECO:0007669"/>
    <property type="project" value="UniProtKB-EC"/>
</dbReference>
<dbReference type="EMBL" id="DVMS01000087">
    <property type="protein sequence ID" value="HIU38620.1"/>
    <property type="molecule type" value="Genomic_DNA"/>
</dbReference>
<name>A0A9D1LGF2_9BACT</name>
<keyword evidence="8" id="KW-0456">Lyase</keyword>
<dbReference type="PANTHER" id="PTHR12589:SF7">
    <property type="entry name" value="6-PYRUVOYL TETRAHYDROBIOPTERIN SYNTHASE"/>
    <property type="match status" value="1"/>
</dbReference>
<dbReference type="SUPFAM" id="SSF55620">
    <property type="entry name" value="Tetrahydrobiopterin biosynthesis enzymes-like"/>
    <property type="match status" value="1"/>
</dbReference>
<keyword evidence="7" id="KW-0862">Zinc</keyword>
<gene>
    <name evidence="11" type="ORF">IAD18_03010</name>
</gene>
<evidence type="ECO:0000313" key="12">
    <source>
        <dbReference type="Proteomes" id="UP000824076"/>
    </source>
</evidence>
<protein>
    <recommendedName>
        <fullName evidence="5">6-carboxy-5,6,7,8-tetrahydropterin synthase</fullName>
        <ecNumber evidence="4">4.1.2.50</ecNumber>
    </recommendedName>
    <alternativeName>
        <fullName evidence="9">Queuosine biosynthesis protein QueD</fullName>
    </alternativeName>
</protein>
<comment type="caution">
    <text evidence="11">The sequence shown here is derived from an EMBL/GenBank/DDBJ whole genome shotgun (WGS) entry which is preliminary data.</text>
</comment>
<dbReference type="Proteomes" id="UP000824076">
    <property type="component" value="Unassembled WGS sequence"/>
</dbReference>
<evidence type="ECO:0000313" key="11">
    <source>
        <dbReference type="EMBL" id="HIU38620.1"/>
    </source>
</evidence>
<dbReference type="PANTHER" id="PTHR12589">
    <property type="entry name" value="PYRUVOYL TETRAHYDROBIOPTERIN SYNTHASE"/>
    <property type="match status" value="1"/>
</dbReference>
<dbReference type="Pfam" id="PF01242">
    <property type="entry name" value="PTPS"/>
    <property type="match status" value="1"/>
</dbReference>
<evidence type="ECO:0000256" key="8">
    <source>
        <dbReference type="ARBA" id="ARBA00023239"/>
    </source>
</evidence>
<dbReference type="AlphaFoldDB" id="A0A9D1LGF2"/>
<dbReference type="InterPro" id="IPR038418">
    <property type="entry name" value="6-PTP_synth/QueD_sf"/>
</dbReference>
<evidence type="ECO:0000256" key="2">
    <source>
        <dbReference type="ARBA" id="ARBA00005061"/>
    </source>
</evidence>
<organism evidence="11 12">
    <name type="scientific">Candidatus Limisoma intestinavium</name>
    <dbReference type="NCBI Taxonomy" id="2840856"/>
    <lineage>
        <taxon>Bacteria</taxon>
        <taxon>Pseudomonadati</taxon>
        <taxon>Bacteroidota</taxon>
        <taxon>Bacteroidia</taxon>
        <taxon>Bacteroidales</taxon>
        <taxon>Candidatus Limisoma</taxon>
    </lineage>
</organism>
<evidence type="ECO:0000256" key="9">
    <source>
        <dbReference type="ARBA" id="ARBA00031449"/>
    </source>
</evidence>
<dbReference type="InterPro" id="IPR007115">
    <property type="entry name" value="6-PTP_synth/QueD"/>
</dbReference>
<reference evidence="11" key="2">
    <citation type="journal article" date="2021" name="PeerJ">
        <title>Extensive microbial diversity within the chicken gut microbiome revealed by metagenomics and culture.</title>
        <authorList>
            <person name="Gilroy R."/>
            <person name="Ravi A."/>
            <person name="Getino M."/>
            <person name="Pursley I."/>
            <person name="Horton D.L."/>
            <person name="Alikhan N.F."/>
            <person name="Baker D."/>
            <person name="Gharbi K."/>
            <person name="Hall N."/>
            <person name="Watson M."/>
            <person name="Adriaenssens E.M."/>
            <person name="Foster-Nyarko E."/>
            <person name="Jarju S."/>
            <person name="Secka A."/>
            <person name="Antonio M."/>
            <person name="Oren A."/>
            <person name="Chaudhuri R.R."/>
            <person name="La Ragione R."/>
            <person name="Hildebrand F."/>
            <person name="Pallen M.J."/>
        </authorList>
    </citation>
    <scope>NUCLEOTIDE SEQUENCE</scope>
    <source>
        <strain evidence="11">17073</strain>
    </source>
</reference>
<comment type="pathway">
    <text evidence="2">Purine metabolism; 7-cyano-7-deazaguanine biosynthesis.</text>
</comment>
<comment type="similarity">
    <text evidence="3">Belongs to the PTPS family. QueD subfamily.</text>
</comment>